<dbReference type="KEGG" id="aci:ACIAD3551"/>
<evidence type="ECO:0000256" key="1">
    <source>
        <dbReference type="SAM" id="SignalP"/>
    </source>
</evidence>
<sequence>MLLQEFAMKSLSATILIAATLAFTGCASLPQKPRTFDQLGQFASYPLNAQSFRISFKAAPNMSYGVAEEITLLKAAQTTVQNGFRYFKVLNDPSNLSQKPPRQAVVYSSPNFYYPYGYHRRNPAFWPDPFYDTPQVVNIDPVEVSYTISCFKNQQTAPSDAFDATLILRSLGHKYGLGPNGEVLIPQPPAHKAANSKNTS</sequence>
<dbReference type="AlphaFoldDB" id="Q6F6X2"/>
<keyword evidence="1" id="KW-0732">Signal</keyword>
<dbReference type="Proteomes" id="UP000000430">
    <property type="component" value="Chromosome"/>
</dbReference>
<organism evidence="2 3">
    <name type="scientific">Acinetobacter baylyi (strain ATCC 33305 / BD413 / ADP1)</name>
    <dbReference type="NCBI Taxonomy" id="62977"/>
    <lineage>
        <taxon>Bacteria</taxon>
        <taxon>Pseudomonadati</taxon>
        <taxon>Pseudomonadota</taxon>
        <taxon>Gammaproteobacteria</taxon>
        <taxon>Moraxellales</taxon>
        <taxon>Moraxellaceae</taxon>
        <taxon>Acinetobacter</taxon>
    </lineage>
</organism>
<name>Q6F6X2_ACIAD</name>
<feature type="signal peptide" evidence="1">
    <location>
        <begin position="1"/>
        <end position="18"/>
    </location>
</feature>
<proteinExistence type="predicted"/>
<feature type="chain" id="PRO_5004273145" description="Lipoprotein" evidence="1">
    <location>
        <begin position="19"/>
        <end position="200"/>
    </location>
</feature>
<evidence type="ECO:0008006" key="4">
    <source>
        <dbReference type="Google" id="ProtNLM"/>
    </source>
</evidence>
<dbReference type="STRING" id="202950.GCA_001485005_01663"/>
<evidence type="ECO:0000313" key="3">
    <source>
        <dbReference type="Proteomes" id="UP000000430"/>
    </source>
</evidence>
<dbReference type="eggNOG" id="ENOG5030QDW">
    <property type="taxonomic scope" value="Bacteria"/>
</dbReference>
<dbReference type="NCBIfam" id="NF047637">
    <property type="entry name" value="lipo_CC0125"/>
    <property type="match status" value="1"/>
</dbReference>
<dbReference type="EMBL" id="CR543861">
    <property type="protein sequence ID" value="CAG70193.1"/>
    <property type="molecule type" value="Genomic_DNA"/>
</dbReference>
<evidence type="ECO:0000313" key="2">
    <source>
        <dbReference type="EMBL" id="CAG70193.1"/>
    </source>
</evidence>
<reference evidence="2 3" key="1">
    <citation type="journal article" date="2004" name="Nucleic Acids Res.">
        <title>Unique features revealed by the genome sequence of Acinetobacter sp. ADP1, a versatile and naturally transformation competent bacterium.</title>
        <authorList>
            <person name="Barbe V."/>
            <person name="Vallenet D."/>
            <person name="Fonknechten N."/>
            <person name="Kreimeyer A."/>
            <person name="Oztas S."/>
            <person name="Labarre L."/>
            <person name="Cruveiller S."/>
            <person name="Robert C."/>
            <person name="Duprat S."/>
            <person name="Wincker P."/>
            <person name="Ornston L.N."/>
            <person name="Weissenbach J."/>
            <person name="Marliere P."/>
            <person name="Cohen G.N."/>
            <person name="Medigue C."/>
        </authorList>
    </citation>
    <scope>NUCLEOTIDE SEQUENCE [LARGE SCALE GENOMIC DNA]</scope>
    <source>
        <strain evidence="3">ATCC 33305 / BD413 / ADP1</strain>
    </source>
</reference>
<protein>
    <recommendedName>
        <fullName evidence="4">Lipoprotein</fullName>
    </recommendedName>
</protein>
<accession>Q6F6X2</accession>
<dbReference type="HOGENOM" id="CLU_1458319_0_0_6"/>
<gene>
    <name evidence="2" type="ordered locus">ACIAD3551</name>
</gene>